<dbReference type="RefSeq" id="WP_152285120.1">
    <property type="nucleotide sequence ID" value="NZ_WFLI01000056.1"/>
</dbReference>
<feature type="domain" description="Anti-sigma K factor RskA C-terminal" evidence="1">
    <location>
        <begin position="104"/>
        <end position="229"/>
    </location>
</feature>
<proteinExistence type="predicted"/>
<evidence type="ECO:0000313" key="3">
    <source>
        <dbReference type="Proteomes" id="UP000468717"/>
    </source>
</evidence>
<reference evidence="2 3" key="1">
    <citation type="submission" date="2019-10" db="EMBL/GenBank/DDBJ databases">
        <title>Three novel species isolated from a subtropical stream in China.</title>
        <authorList>
            <person name="Lu H."/>
        </authorList>
    </citation>
    <scope>NUCLEOTIDE SEQUENCE [LARGE SCALE GENOMIC DNA]</scope>
    <source>
        <strain evidence="2 3">FT13W</strain>
    </source>
</reference>
<dbReference type="GO" id="GO:0005886">
    <property type="term" value="C:plasma membrane"/>
    <property type="evidence" value="ECO:0007669"/>
    <property type="project" value="InterPro"/>
</dbReference>
<protein>
    <submittedName>
        <fullName evidence="2">RNA polymerase subunit sigma-70</fullName>
    </submittedName>
</protein>
<dbReference type="GO" id="GO:0016989">
    <property type="term" value="F:sigma factor antagonist activity"/>
    <property type="evidence" value="ECO:0007669"/>
    <property type="project" value="TreeGrafter"/>
</dbReference>
<accession>A0A6I1HPQ8</accession>
<evidence type="ECO:0000313" key="2">
    <source>
        <dbReference type="EMBL" id="KAB8058919.1"/>
    </source>
</evidence>
<dbReference type="EMBL" id="WFLI01000056">
    <property type="protein sequence ID" value="KAB8058919.1"/>
    <property type="molecule type" value="Genomic_DNA"/>
</dbReference>
<organism evidence="2 3">
    <name type="scientific">Janthinobacterium violaceinigrum</name>
    <dbReference type="NCBI Taxonomy" id="2654252"/>
    <lineage>
        <taxon>Bacteria</taxon>
        <taxon>Pseudomonadati</taxon>
        <taxon>Pseudomonadota</taxon>
        <taxon>Betaproteobacteria</taxon>
        <taxon>Burkholderiales</taxon>
        <taxon>Oxalobacteraceae</taxon>
        <taxon>Janthinobacterium</taxon>
    </lineage>
</organism>
<sequence length="239" mass="25743">MSSRDEDELQRLASEYVLGTLELAERTEVEQRLPRDAALRDAVTAWEQRLLPLTTLAPPETPSAQLWPRISASLFTPSAVRQAGGWQAWWNSLAFWRILAGSGLAATAALAVFVSVQLQAPSGPGYLVVLVAPQDKSPGWIVQAGGRGGKNRDLSLIPLGPTAVPQQKALQFWTKGKDWGAPVSLGLVKPGQSLKLTLDKLPPLQPEQLFEITLEPATGSPTGRPTGPVLYIGRAVKVM</sequence>
<dbReference type="Pfam" id="PF10099">
    <property type="entry name" value="RskA_C"/>
    <property type="match status" value="1"/>
</dbReference>
<dbReference type="InterPro" id="IPR018764">
    <property type="entry name" value="RskA_C"/>
</dbReference>
<comment type="caution">
    <text evidence="2">The sequence shown here is derived from an EMBL/GenBank/DDBJ whole genome shotgun (WGS) entry which is preliminary data.</text>
</comment>
<evidence type="ECO:0000259" key="1">
    <source>
        <dbReference type="Pfam" id="PF10099"/>
    </source>
</evidence>
<dbReference type="Proteomes" id="UP000468717">
    <property type="component" value="Unassembled WGS sequence"/>
</dbReference>
<dbReference type="PANTHER" id="PTHR37461:SF1">
    <property type="entry name" value="ANTI-SIGMA-K FACTOR RSKA"/>
    <property type="match status" value="1"/>
</dbReference>
<dbReference type="AlphaFoldDB" id="A0A6I1HPQ8"/>
<keyword evidence="3" id="KW-1185">Reference proteome</keyword>
<dbReference type="InterPro" id="IPR051474">
    <property type="entry name" value="Anti-sigma-K/W_factor"/>
</dbReference>
<gene>
    <name evidence="2" type="ORF">GCN75_27140</name>
</gene>
<name>A0A6I1HPQ8_9BURK</name>
<dbReference type="PANTHER" id="PTHR37461">
    <property type="entry name" value="ANTI-SIGMA-K FACTOR RSKA"/>
    <property type="match status" value="1"/>
</dbReference>
<dbReference type="GO" id="GO:0006417">
    <property type="term" value="P:regulation of translation"/>
    <property type="evidence" value="ECO:0007669"/>
    <property type="project" value="TreeGrafter"/>
</dbReference>